<organism evidence="2 3">
    <name type="scientific">Deinococcus proteolyticus (strain ATCC 35074 / DSM 20540 / JCM 6276 / NBRC 101906 / NCIMB 13154 / VKM Ac-1939 / CCM 2703 / MRP)</name>
    <dbReference type="NCBI Taxonomy" id="693977"/>
    <lineage>
        <taxon>Bacteria</taxon>
        <taxon>Thermotogati</taxon>
        <taxon>Deinococcota</taxon>
        <taxon>Deinococci</taxon>
        <taxon>Deinococcales</taxon>
        <taxon>Deinococcaceae</taxon>
        <taxon>Deinococcus</taxon>
    </lineage>
</organism>
<evidence type="ECO:0000259" key="1">
    <source>
        <dbReference type="Pfam" id="PF05729"/>
    </source>
</evidence>
<protein>
    <recommendedName>
        <fullName evidence="1">NACHT domain-containing protein</fullName>
    </recommendedName>
</protein>
<name>F0RME7_DEIPM</name>
<dbReference type="RefSeq" id="WP_013615692.1">
    <property type="nucleotide sequence ID" value="NC_015161.1"/>
</dbReference>
<dbReference type="Proteomes" id="UP000007718">
    <property type="component" value="Chromosome"/>
</dbReference>
<dbReference type="HOGENOM" id="CLU_322060_0_0_0"/>
<reference evidence="3" key="1">
    <citation type="submission" date="2011-02" db="EMBL/GenBank/DDBJ databases">
        <title>The complete sequence of chromosome of Deinococcus proteolyticus DSM 20540.</title>
        <authorList>
            <consortium name="US DOE Joint Genome Institute (JGI-PGF)"/>
            <person name="Lucas S."/>
            <person name="Copeland A."/>
            <person name="Lapidus A."/>
            <person name="Bruce D."/>
            <person name="Goodwin L."/>
            <person name="Pitluck S."/>
            <person name="Kyrpides N."/>
            <person name="Mavromatis K."/>
            <person name="Pagani I."/>
            <person name="Ivanova N."/>
            <person name="Ovchinnikova G."/>
            <person name="Zeytun A."/>
            <person name="Detter J.C."/>
            <person name="Han C."/>
            <person name="Land M."/>
            <person name="Hauser L."/>
            <person name="Markowitz V."/>
            <person name="Cheng J.-F."/>
            <person name="Hugenholtz P."/>
            <person name="Woyke T."/>
            <person name="Wu D."/>
            <person name="Pukall R."/>
            <person name="Steenblock K."/>
            <person name="Brambilla E."/>
            <person name="Klenk H.-P."/>
            <person name="Eisen J.A."/>
        </authorList>
    </citation>
    <scope>NUCLEOTIDE SEQUENCE [LARGE SCALE GENOMIC DNA]</scope>
    <source>
        <strain evidence="3">ATCC 35074 / DSM 20540 / JCM 6276 / NBRC 101906 / NCIMB 13154 / VKM Ac-1939 / CCM 2703 / MRP</strain>
    </source>
</reference>
<dbReference type="InterPro" id="IPR027417">
    <property type="entry name" value="P-loop_NTPase"/>
</dbReference>
<dbReference type="Gene3D" id="3.40.50.300">
    <property type="entry name" value="P-loop containing nucleotide triphosphate hydrolases"/>
    <property type="match status" value="1"/>
</dbReference>
<reference evidence="2 3" key="2">
    <citation type="journal article" date="2012" name="Stand. Genomic Sci.">
        <title>Complete genome sequence of the orange-red pigmented, radioresistant Deinococcus proteolyticus type strain (MRP(T)).</title>
        <authorList>
            <person name="Copeland A."/>
            <person name="Zeytun A."/>
            <person name="Yassawong M."/>
            <person name="Nolan M."/>
            <person name="Lucas S."/>
            <person name="Hammon N."/>
            <person name="Deshpande S."/>
            <person name="Cheng J.F."/>
            <person name="Han C."/>
            <person name="Tapia R."/>
            <person name="Goodwin L.A."/>
            <person name="Pitluck S."/>
            <person name="Mavromatis K."/>
            <person name="Liolios K."/>
            <person name="Pagani I."/>
            <person name="Ivanova N."/>
            <person name="Mikhailova N."/>
            <person name="Pati A."/>
            <person name="Chen A."/>
            <person name="Palaniappan K."/>
            <person name="Land M."/>
            <person name="Hauser L."/>
            <person name="Jeffries C.D."/>
            <person name="Brambilla E.M."/>
            <person name="Rohde M."/>
            <person name="Sikorski J."/>
            <person name="Pukall R."/>
            <person name="Goker M."/>
            <person name="Detter J.C."/>
            <person name="Woyke T."/>
            <person name="Bristow J."/>
            <person name="Eisen J.A."/>
            <person name="Markowitz V."/>
            <person name="Hugenholtz P."/>
            <person name="Kyrpides N.C."/>
            <person name="Klenk H.P."/>
            <person name="Lapidus A."/>
        </authorList>
    </citation>
    <scope>NUCLEOTIDE SEQUENCE [LARGE SCALE GENOMIC DNA]</scope>
    <source>
        <strain evidence="3">ATCC 35074 / DSM 20540 / JCM 6276 / NBRC 101906 / NCIMB 13154 / VKM Ac-1939 / CCM 2703 / MRP</strain>
    </source>
</reference>
<dbReference type="Gene3D" id="1.25.40.10">
    <property type="entry name" value="Tetratricopeptide repeat domain"/>
    <property type="match status" value="1"/>
</dbReference>
<dbReference type="KEGG" id="dpt:Deipr_1953"/>
<dbReference type="EMBL" id="CP002536">
    <property type="protein sequence ID" value="ADY27084.1"/>
    <property type="molecule type" value="Genomic_DNA"/>
</dbReference>
<dbReference type="InterPro" id="IPR007111">
    <property type="entry name" value="NACHT_NTPase"/>
</dbReference>
<feature type="domain" description="NACHT" evidence="1">
    <location>
        <begin position="291"/>
        <end position="419"/>
    </location>
</feature>
<gene>
    <name evidence="2" type="ordered locus">Deipr_1953</name>
</gene>
<evidence type="ECO:0000313" key="3">
    <source>
        <dbReference type="Proteomes" id="UP000007718"/>
    </source>
</evidence>
<dbReference type="PRINTS" id="PR00364">
    <property type="entry name" value="DISEASERSIST"/>
</dbReference>
<dbReference type="OrthoDB" id="890448at2"/>
<dbReference type="Pfam" id="PF05729">
    <property type="entry name" value="NACHT"/>
    <property type="match status" value="1"/>
</dbReference>
<dbReference type="STRING" id="693977.Deipr_1953"/>
<evidence type="ECO:0000313" key="2">
    <source>
        <dbReference type="EMBL" id="ADY27084.1"/>
    </source>
</evidence>
<sequence length="860" mass="98998">MDFIRKRLDGKIRVATSRDQKKDIIELNRVKIEYYLFCMLGALWNKYYDYLSPEQRENLLRKIRKPSIGSVIDCISTLDDGTGEILNGRDKVSKLQSYTKLRNARVGHGYIIGDFELETMQEMGNISKYIEDNINFVNNDKSFVIVEKYEDRKATGIIIKPSGDMFGWSKDDADERFKQGSVLTYSEEKYYKVDPFIFMESEENVYLFKDIADLLSGTATMNSIFIGDVKTIISQEFRNPQFDCGDDRVVRPSGTVSNKYKNNYVSYITIGTLKKKIMDFLRKDRASVAAVLWGHGGVGKTALIQSVCDDLYNSSHKDFDYIIFTSAKNVKYNIQTGNVDALSNNISSFEDLINAIGSVMYPEDDFDAELILDSQSRVLIIIDDFETFPQEEKTKISSYLAKMDIDRHKVVITTRALMTLGVEFQTNELTKADTKKFLEEIIKSDFYNNPTFAQDLISHLREDEIERIFDITSGRPLFILQLLAAWKEMGDIREVLDKKGDLKSTSSAIQFLYGRMFDYLSVNAKKVFTTMGALIDGTDDPNLIEKVSYALDMQDDDFETAINELVKLKMIELTDNRFFRAYSREIAKMMTSEFYASSGDFQDLINSKLEILTKDKNLDNHTALLQDANLSRSSDPEETVTEKYLLIINSTNTGPEIRLEAIRNLAEYLASSRGKIDNALNLLRANHESFANDPEYFIILSDYCVRAGQRDMAVKYIRRFVRNKPEPAWNLEAVRLEMSWLLLMHKAIIEIERREEIINSQKSGDRERQEANSRMREVISSGGLIFAQLKESSILQDFTPRVKQNILAGLNQYVTMCYKMYRLQEAIDACKFAIRNFPTHMTRDFGSKLRQSERKLSRKN</sequence>
<dbReference type="eggNOG" id="COG1672">
    <property type="taxonomic scope" value="Bacteria"/>
</dbReference>
<keyword evidence="3" id="KW-1185">Reference proteome</keyword>
<dbReference type="SUPFAM" id="SSF48452">
    <property type="entry name" value="TPR-like"/>
    <property type="match status" value="1"/>
</dbReference>
<dbReference type="SUPFAM" id="SSF52540">
    <property type="entry name" value="P-loop containing nucleoside triphosphate hydrolases"/>
    <property type="match status" value="1"/>
</dbReference>
<dbReference type="AlphaFoldDB" id="F0RME7"/>
<accession>F0RME7</accession>
<dbReference type="InterPro" id="IPR011990">
    <property type="entry name" value="TPR-like_helical_dom_sf"/>
</dbReference>
<proteinExistence type="predicted"/>